<dbReference type="Proteomes" id="UP001165186">
    <property type="component" value="Unassembled WGS sequence"/>
</dbReference>
<evidence type="ECO:0000313" key="1">
    <source>
        <dbReference type="EMBL" id="GME35390.1"/>
    </source>
</evidence>
<keyword evidence="2" id="KW-1185">Reference proteome</keyword>
<accession>A0ACB5SD64</accession>
<proteinExistence type="predicted"/>
<name>A0ACB5SD64_9PEZI</name>
<sequence>MMVQSVFCATAIAPLALSAALPPASVAAFSKRTTEPAPVVVEPSQQWDGNDGPWSSFVLQVGTPAQQVRVDISIGGQETWVVDSGACDSSGSSTSNTCADERGGVFNIGDSSSWKSTTTIWNNSGIYKLSGLIPQELGIDGNGQYGFESVGLSFDGTTSPTLKHTVTAAFNTTTFSIGQFGVSPNPTYFTVENNNGSVFNDPQQSFLSILDSTNQVPSRSYSFTAGSQARRKSVKNALGSFIFGGYDMSLKGPNDTSFDFAPDEGRELVVGVRSITKTGNGATTELLPEAVLAALDSSQPNIWLPLEACRKFEEAFGLSWNSGAEQYLVNSTLHDQLAEENPSITFRLGNGASGGPTVDIDLPYGAFDLSMSNSSADSKVYFPLKRAENETQYTLGRAFFQEAYLIADYDRRNFSLSQRVWNDSATRSIVAIHAEGVDESSSTTSIPAKNAVR</sequence>
<evidence type="ECO:0000313" key="2">
    <source>
        <dbReference type="Proteomes" id="UP001165186"/>
    </source>
</evidence>
<protein>
    <submittedName>
        <fullName evidence="1">Acid protease</fullName>
    </submittedName>
</protein>
<keyword evidence="1" id="KW-0645">Protease</keyword>
<keyword evidence="1" id="KW-0378">Hydrolase</keyword>
<reference evidence="1" key="1">
    <citation type="submission" date="2024-09" db="EMBL/GenBank/DDBJ databases">
        <title>Draft Genome Sequences of Neofusicoccum parvum.</title>
        <authorList>
            <person name="Ashida A."/>
            <person name="Camagna M."/>
            <person name="Tanaka A."/>
            <person name="Takemoto D."/>
        </authorList>
    </citation>
    <scope>NUCLEOTIDE SEQUENCE</scope>
    <source>
        <strain evidence="1">PPO83</strain>
    </source>
</reference>
<comment type="caution">
    <text evidence="1">The sequence shown here is derived from an EMBL/GenBank/DDBJ whole genome shotgun (WGS) entry which is preliminary data.</text>
</comment>
<dbReference type="EMBL" id="BSXG01000071">
    <property type="protein sequence ID" value="GME35390.1"/>
    <property type="molecule type" value="Genomic_DNA"/>
</dbReference>
<organism evidence="1 2">
    <name type="scientific">Neofusicoccum parvum</name>
    <dbReference type="NCBI Taxonomy" id="310453"/>
    <lineage>
        <taxon>Eukaryota</taxon>
        <taxon>Fungi</taxon>
        <taxon>Dikarya</taxon>
        <taxon>Ascomycota</taxon>
        <taxon>Pezizomycotina</taxon>
        <taxon>Dothideomycetes</taxon>
        <taxon>Dothideomycetes incertae sedis</taxon>
        <taxon>Botryosphaeriales</taxon>
        <taxon>Botryosphaeriaceae</taxon>
        <taxon>Neofusicoccum</taxon>
    </lineage>
</organism>
<gene>
    <name evidence="1" type="primary">g1042</name>
    <name evidence="1" type="ORF">NpPPO83_00001042</name>
</gene>